<dbReference type="Pfam" id="PF00668">
    <property type="entry name" value="Condensation"/>
    <property type="match status" value="1"/>
</dbReference>
<protein>
    <recommendedName>
        <fullName evidence="2">Condensation domain-containing protein</fullName>
    </recommendedName>
</protein>
<organism evidence="3 4">
    <name type="scientific">Xanthomonas cannabis pv. phaseoli</name>
    <dbReference type="NCBI Taxonomy" id="1885902"/>
    <lineage>
        <taxon>Bacteria</taxon>
        <taxon>Pseudomonadati</taxon>
        <taxon>Pseudomonadota</taxon>
        <taxon>Gammaproteobacteria</taxon>
        <taxon>Lysobacterales</taxon>
        <taxon>Lysobacteraceae</taxon>
        <taxon>Xanthomonas</taxon>
    </lineage>
</organism>
<gene>
    <name evidence="3" type="ORF">NC00_07960</name>
</gene>
<dbReference type="AlphaFoldDB" id="A0AB34PAP0"/>
<keyword evidence="1" id="KW-1133">Transmembrane helix</keyword>
<dbReference type="PANTHER" id="PTHR45527">
    <property type="entry name" value="NONRIBOSOMAL PEPTIDE SYNTHETASE"/>
    <property type="match status" value="1"/>
</dbReference>
<dbReference type="GO" id="GO:0005829">
    <property type="term" value="C:cytosol"/>
    <property type="evidence" value="ECO:0007669"/>
    <property type="project" value="TreeGrafter"/>
</dbReference>
<dbReference type="GO" id="GO:0043041">
    <property type="term" value="P:amino acid activation for nonribosomal peptide biosynthetic process"/>
    <property type="evidence" value="ECO:0007669"/>
    <property type="project" value="TreeGrafter"/>
</dbReference>
<sequence length="313" mass="36006">MQTNEQFAFPLSSPQREIWLEQLMLGHSVSSIIGGYLDIDHEIDIVLFRRAAQLTVDQCEVLRTRILQELNSDGIPLQTFYHQMQMPVPVVDASLLQDPEQWRDAWVQEQMETPFEFDGTPLWQIALCRVEAGKWRLVVTAHHILLDGWSMYLTIQILGRLYNDLCANRVSKVEVRSYLDFIDQDLSYQQSARYEKDREYWLEKYATLPEPMFSPRPQLAAAGEGDRSVNFMREFPAGLLNRLTTFAEMYGVSAFQVSLAALYIYFFADDAARRYRGRGADTQSIRSPIQGVHRHVCASHASADVLRPGIDVH</sequence>
<reference evidence="3 4" key="1">
    <citation type="submission" date="2014-10" db="EMBL/GenBank/DDBJ databases">
        <title>Genome sequence of a Xanthomonas strain that is pathogenic on beans.</title>
        <authorList>
            <person name="Aritua V."/>
            <person name="Sapp M."/>
            <person name="Harrison J."/>
            <person name="Smith J."/>
            <person name="Studholme D."/>
        </authorList>
    </citation>
    <scope>NUCLEOTIDE SEQUENCE [LARGE SCALE GENOMIC DNA]</scope>
    <source>
        <strain evidence="3 4">Nyagatare</strain>
    </source>
</reference>
<feature type="transmembrane region" description="Helical" evidence="1">
    <location>
        <begin position="249"/>
        <end position="268"/>
    </location>
</feature>
<dbReference type="Proteomes" id="UP000029879">
    <property type="component" value="Unassembled WGS sequence"/>
</dbReference>
<dbReference type="Gene3D" id="3.30.559.10">
    <property type="entry name" value="Chloramphenicol acetyltransferase-like domain"/>
    <property type="match status" value="1"/>
</dbReference>
<accession>A0AB34PAP0</accession>
<dbReference type="GO" id="GO:0009366">
    <property type="term" value="C:enterobactin synthetase complex"/>
    <property type="evidence" value="ECO:0007669"/>
    <property type="project" value="TreeGrafter"/>
</dbReference>
<evidence type="ECO:0000256" key="1">
    <source>
        <dbReference type="SAM" id="Phobius"/>
    </source>
</evidence>
<keyword evidence="1" id="KW-0812">Transmembrane</keyword>
<dbReference type="EMBL" id="JRQI01000023">
    <property type="protein sequence ID" value="KGK58243.1"/>
    <property type="molecule type" value="Genomic_DNA"/>
</dbReference>
<name>A0AB34PAP0_9XANT</name>
<proteinExistence type="predicted"/>
<dbReference type="GO" id="GO:0009239">
    <property type="term" value="P:enterobactin biosynthetic process"/>
    <property type="evidence" value="ECO:0007669"/>
    <property type="project" value="TreeGrafter"/>
</dbReference>
<evidence type="ECO:0000313" key="3">
    <source>
        <dbReference type="EMBL" id="KGK58243.1"/>
    </source>
</evidence>
<dbReference type="GO" id="GO:0031177">
    <property type="term" value="F:phosphopantetheine binding"/>
    <property type="evidence" value="ECO:0007669"/>
    <property type="project" value="TreeGrafter"/>
</dbReference>
<keyword evidence="1" id="KW-0472">Membrane</keyword>
<evidence type="ECO:0000313" key="4">
    <source>
        <dbReference type="Proteomes" id="UP000029879"/>
    </source>
</evidence>
<dbReference type="PANTHER" id="PTHR45527:SF1">
    <property type="entry name" value="FATTY ACID SYNTHASE"/>
    <property type="match status" value="1"/>
</dbReference>
<evidence type="ECO:0000259" key="2">
    <source>
        <dbReference type="Pfam" id="PF00668"/>
    </source>
</evidence>
<dbReference type="SUPFAM" id="SSF52777">
    <property type="entry name" value="CoA-dependent acyltransferases"/>
    <property type="match status" value="2"/>
</dbReference>
<dbReference type="RefSeq" id="WP_068838544.1">
    <property type="nucleotide sequence ID" value="NZ_KN265476.1"/>
</dbReference>
<dbReference type="InterPro" id="IPR001242">
    <property type="entry name" value="Condensation_dom"/>
</dbReference>
<feature type="domain" description="Condensation" evidence="2">
    <location>
        <begin position="9"/>
        <end position="265"/>
    </location>
</feature>
<comment type="caution">
    <text evidence="3">The sequence shown here is derived from an EMBL/GenBank/DDBJ whole genome shotgun (WGS) entry which is preliminary data.</text>
</comment>
<dbReference type="Gene3D" id="3.30.559.30">
    <property type="entry name" value="Nonribosomal peptide synthetase, condensation domain"/>
    <property type="match status" value="1"/>
</dbReference>
<dbReference type="GO" id="GO:0047527">
    <property type="term" value="F:2,3-dihydroxybenzoate-serine ligase activity"/>
    <property type="evidence" value="ECO:0007669"/>
    <property type="project" value="TreeGrafter"/>
</dbReference>
<dbReference type="InterPro" id="IPR023213">
    <property type="entry name" value="CAT-like_dom_sf"/>
</dbReference>